<evidence type="ECO:0000313" key="3">
    <source>
        <dbReference type="EMBL" id="KYQ54491.1"/>
    </source>
</evidence>
<reference evidence="3 4" key="1">
    <citation type="submission" date="2015-09" db="EMBL/GenBank/DDBJ databases">
        <title>Trachymyrmex zeteki WGS genome.</title>
        <authorList>
            <person name="Nygaard S."/>
            <person name="Hu H."/>
            <person name="Boomsma J."/>
            <person name="Zhang G."/>
        </authorList>
    </citation>
    <scope>NUCLEOTIDE SEQUENCE [LARGE SCALE GENOMIC DNA]</scope>
    <source>
        <strain evidence="3">Tzet28-1</strain>
        <tissue evidence="3">Whole body</tissue>
    </source>
</reference>
<dbReference type="SUPFAM" id="SSF57302">
    <property type="entry name" value="Snake toxin-like"/>
    <property type="match status" value="1"/>
</dbReference>
<sequence>MPNFTKWHFALIIITCVSLGHALECYVCTDQEGNQEKCLNTIKTCEPGHDTCLTEIKWGIQLKRTNLLFLGLFFLAELFAHFIFSFFSFNEEKKEKDERCKKGPRNNFMSLKGVPLKKNARGCSAIIYLIALISGIRTGSVLLAVEAIGVTIMLL</sequence>
<dbReference type="STRING" id="64791.A0A151X230"/>
<evidence type="ECO:0000256" key="2">
    <source>
        <dbReference type="SAM" id="SignalP"/>
    </source>
</evidence>
<keyword evidence="2" id="KW-0732">Signal</keyword>
<keyword evidence="4" id="KW-1185">Reference proteome</keyword>
<feature type="signal peptide" evidence="2">
    <location>
        <begin position="1"/>
        <end position="22"/>
    </location>
</feature>
<protein>
    <submittedName>
        <fullName evidence="3">Uncharacterized protein</fullName>
    </submittedName>
</protein>
<keyword evidence="1" id="KW-1133">Transmembrane helix</keyword>
<dbReference type="EMBL" id="KQ982580">
    <property type="protein sequence ID" value="KYQ54491.1"/>
    <property type="molecule type" value="Genomic_DNA"/>
</dbReference>
<gene>
    <name evidence="3" type="ORF">ALC60_06638</name>
</gene>
<keyword evidence="1" id="KW-0472">Membrane</keyword>
<feature type="chain" id="PRO_5007591622" evidence="2">
    <location>
        <begin position="23"/>
        <end position="155"/>
    </location>
</feature>
<name>A0A151X230_9HYME</name>
<feature type="transmembrane region" description="Helical" evidence="1">
    <location>
        <begin position="126"/>
        <end position="154"/>
    </location>
</feature>
<dbReference type="AlphaFoldDB" id="A0A151X230"/>
<proteinExistence type="predicted"/>
<dbReference type="Proteomes" id="UP000075809">
    <property type="component" value="Unassembled WGS sequence"/>
</dbReference>
<keyword evidence="1" id="KW-0812">Transmembrane</keyword>
<dbReference type="InterPro" id="IPR045860">
    <property type="entry name" value="Snake_toxin-like_sf"/>
</dbReference>
<accession>A0A151X230</accession>
<feature type="transmembrane region" description="Helical" evidence="1">
    <location>
        <begin position="67"/>
        <end position="89"/>
    </location>
</feature>
<organism evidence="3 4">
    <name type="scientific">Mycetomoellerius zeteki</name>
    <dbReference type="NCBI Taxonomy" id="64791"/>
    <lineage>
        <taxon>Eukaryota</taxon>
        <taxon>Metazoa</taxon>
        <taxon>Ecdysozoa</taxon>
        <taxon>Arthropoda</taxon>
        <taxon>Hexapoda</taxon>
        <taxon>Insecta</taxon>
        <taxon>Pterygota</taxon>
        <taxon>Neoptera</taxon>
        <taxon>Endopterygota</taxon>
        <taxon>Hymenoptera</taxon>
        <taxon>Apocrita</taxon>
        <taxon>Aculeata</taxon>
        <taxon>Formicoidea</taxon>
        <taxon>Formicidae</taxon>
        <taxon>Myrmicinae</taxon>
        <taxon>Mycetomoellerius</taxon>
    </lineage>
</organism>
<evidence type="ECO:0000256" key="1">
    <source>
        <dbReference type="SAM" id="Phobius"/>
    </source>
</evidence>
<evidence type="ECO:0000313" key="4">
    <source>
        <dbReference type="Proteomes" id="UP000075809"/>
    </source>
</evidence>